<evidence type="ECO:0000313" key="3">
    <source>
        <dbReference type="Proteomes" id="UP001610063"/>
    </source>
</evidence>
<dbReference type="InterPro" id="IPR028952">
    <property type="entry name" value="Imm63"/>
</dbReference>
<protein>
    <submittedName>
        <fullName evidence="2">Imm63 family immunity protein</fullName>
    </submittedName>
</protein>
<gene>
    <name evidence="2" type="ORF">ACHKAR_05975</name>
</gene>
<dbReference type="Proteomes" id="UP001610063">
    <property type="component" value="Unassembled WGS sequence"/>
</dbReference>
<dbReference type="EMBL" id="JBIPKE010000013">
    <property type="protein sequence ID" value="MFH6982975.1"/>
    <property type="molecule type" value="Genomic_DNA"/>
</dbReference>
<sequence length="127" mass="14660">MTIEEVQNEMRRMAQLIGAKSDQLPTVCRLQGGGRPNINISDDGLLSYEAYERGLQVFCYTFTDLEELMYHTFKHVVPAMASAHAMEMDPSGQDFHKHFLSKKIELMSKIKPEWGQRVEDEYNQAPY</sequence>
<dbReference type="RefSeq" id="WP_395416579.1">
    <property type="nucleotide sequence ID" value="NZ_JBIPKE010000013.1"/>
</dbReference>
<feature type="domain" description="Immunity protein 63" evidence="1">
    <location>
        <begin position="48"/>
        <end position="124"/>
    </location>
</feature>
<evidence type="ECO:0000259" key="1">
    <source>
        <dbReference type="Pfam" id="PF15599"/>
    </source>
</evidence>
<reference evidence="2 3" key="1">
    <citation type="journal article" date="2013" name="Int. J. Syst. Evol. Microbiol.">
        <title>Marinoscillum luteum sp. nov., isolated from marine sediment.</title>
        <authorList>
            <person name="Cha I.T."/>
            <person name="Park S.J."/>
            <person name="Kim S.J."/>
            <person name="Kim J.G."/>
            <person name="Jung M.Y."/>
            <person name="Shin K.S."/>
            <person name="Kwon K.K."/>
            <person name="Yang S.H."/>
            <person name="Seo Y.S."/>
            <person name="Rhee S.K."/>
        </authorList>
    </citation>
    <scope>NUCLEOTIDE SEQUENCE [LARGE SCALE GENOMIC DNA]</scope>
    <source>
        <strain evidence="2 3">KCTC 23939</strain>
    </source>
</reference>
<dbReference type="Pfam" id="PF15599">
    <property type="entry name" value="Imm63"/>
    <property type="match status" value="1"/>
</dbReference>
<accession>A0ABW7N5V0</accession>
<proteinExistence type="predicted"/>
<evidence type="ECO:0000313" key="2">
    <source>
        <dbReference type="EMBL" id="MFH6982975.1"/>
    </source>
</evidence>
<comment type="caution">
    <text evidence="2">The sequence shown here is derived from an EMBL/GenBank/DDBJ whole genome shotgun (WGS) entry which is preliminary data.</text>
</comment>
<organism evidence="2 3">
    <name type="scientific">Marinoscillum luteum</name>
    <dbReference type="NCBI Taxonomy" id="861051"/>
    <lineage>
        <taxon>Bacteria</taxon>
        <taxon>Pseudomonadati</taxon>
        <taxon>Bacteroidota</taxon>
        <taxon>Cytophagia</taxon>
        <taxon>Cytophagales</taxon>
        <taxon>Reichenbachiellaceae</taxon>
        <taxon>Marinoscillum</taxon>
    </lineage>
</organism>
<keyword evidence="3" id="KW-1185">Reference proteome</keyword>
<name>A0ABW7N5V0_9BACT</name>